<name>A0ABN9TDQ4_9DINO</name>
<proteinExistence type="predicted"/>
<keyword evidence="3" id="KW-1185">Reference proteome</keyword>
<gene>
    <name evidence="2" type="ORF">PCOR1329_LOCUS38094</name>
</gene>
<organism evidence="2 3">
    <name type="scientific">Prorocentrum cordatum</name>
    <dbReference type="NCBI Taxonomy" id="2364126"/>
    <lineage>
        <taxon>Eukaryota</taxon>
        <taxon>Sar</taxon>
        <taxon>Alveolata</taxon>
        <taxon>Dinophyceae</taxon>
        <taxon>Prorocentrales</taxon>
        <taxon>Prorocentraceae</taxon>
        <taxon>Prorocentrum</taxon>
    </lineage>
</organism>
<dbReference type="Proteomes" id="UP001189429">
    <property type="component" value="Unassembled WGS sequence"/>
</dbReference>
<sequence>MQRADPLLSPSTVGPRRRRGPPRAPPSRGIELGAGVLLTPLRAEAGLGGRRQQQCHVGLLKNCTDLSHKKRPSTTHSLKDDARATDVCYPPPKRTGNNSTSINVRRPAWTSESFRSCKCFSFDEEAESAHRTAP</sequence>
<evidence type="ECO:0000256" key="1">
    <source>
        <dbReference type="SAM" id="MobiDB-lite"/>
    </source>
</evidence>
<reference evidence="2" key="1">
    <citation type="submission" date="2023-10" db="EMBL/GenBank/DDBJ databases">
        <authorList>
            <person name="Chen Y."/>
            <person name="Shah S."/>
            <person name="Dougan E. K."/>
            <person name="Thang M."/>
            <person name="Chan C."/>
        </authorList>
    </citation>
    <scope>NUCLEOTIDE SEQUENCE [LARGE SCALE GENOMIC DNA]</scope>
</reference>
<protein>
    <submittedName>
        <fullName evidence="2">Uncharacterized protein</fullName>
    </submittedName>
</protein>
<evidence type="ECO:0000313" key="2">
    <source>
        <dbReference type="EMBL" id="CAK0843892.1"/>
    </source>
</evidence>
<feature type="region of interest" description="Disordered" evidence="1">
    <location>
        <begin position="1"/>
        <end position="32"/>
    </location>
</feature>
<comment type="caution">
    <text evidence="2">The sequence shown here is derived from an EMBL/GenBank/DDBJ whole genome shotgun (WGS) entry which is preliminary data.</text>
</comment>
<feature type="region of interest" description="Disordered" evidence="1">
    <location>
        <begin position="66"/>
        <end position="112"/>
    </location>
</feature>
<accession>A0ABN9TDQ4</accession>
<dbReference type="EMBL" id="CAUYUJ010014615">
    <property type="protein sequence ID" value="CAK0843892.1"/>
    <property type="molecule type" value="Genomic_DNA"/>
</dbReference>
<evidence type="ECO:0000313" key="3">
    <source>
        <dbReference type="Proteomes" id="UP001189429"/>
    </source>
</evidence>